<evidence type="ECO:0000313" key="3">
    <source>
        <dbReference type="EMBL" id="RLP78358.1"/>
    </source>
</evidence>
<dbReference type="Gene3D" id="3.10.310.10">
    <property type="entry name" value="Diaminopimelate Epimerase, Chain A, domain 1"/>
    <property type="match status" value="2"/>
</dbReference>
<name>A0A3L7AF79_9HYPH</name>
<dbReference type="PANTHER" id="PTHR31689">
    <property type="entry name" value="DIAMINOPIMELATE EPIMERASE, CHLOROPLASTIC"/>
    <property type="match status" value="1"/>
</dbReference>
<proteinExistence type="inferred from homology"/>
<dbReference type="EMBL" id="RCTF01000008">
    <property type="protein sequence ID" value="RLP78358.1"/>
    <property type="molecule type" value="Genomic_DNA"/>
</dbReference>
<gene>
    <name evidence="3" type="ORF">D9R14_11145</name>
</gene>
<keyword evidence="2" id="KW-0413">Isomerase</keyword>
<comment type="caution">
    <text evidence="3">The sequence shown here is derived from an EMBL/GenBank/DDBJ whole genome shotgun (WGS) entry which is preliminary data.</text>
</comment>
<sequence length="326" mass="33500">MTAAGGIVVEKYQTLGNCYLLLAPAANGLPGDGLPPLGFVRRLCDPHLGIGSDGLLVGPERRPDGRFGLGILNSDGSRAEFSGNGSRIFARYLFDSGHAARRAGITVIAEDGGEVRLDAWLEGETPDGPIATEMAAPLRLGPEAVGAEPGGVVPLGDLVTVPAIAEAGRRLFGRADWTRSLPLSIGNPHCVTLVDTMESLPSFDALRAAAPALARIADAPAPGAGPGPFARGCNLQWAFAESRTRLHLRIVERGEGPTLASGSSASAAAVAAHRCGLVAREVTVAMPGGDLPVRLAEGPDGGLSIRLTAPVARIATCRLHGGISRD</sequence>
<dbReference type="SUPFAM" id="SSF54506">
    <property type="entry name" value="Diaminopimelate epimerase-like"/>
    <property type="match status" value="2"/>
</dbReference>
<protein>
    <submittedName>
        <fullName evidence="3">Diaminopimelate epimerase</fullName>
    </submittedName>
</protein>
<dbReference type="Proteomes" id="UP000269692">
    <property type="component" value="Unassembled WGS sequence"/>
</dbReference>
<dbReference type="OrthoDB" id="9805408at2"/>
<accession>A0A3L7AF79</accession>
<evidence type="ECO:0000256" key="2">
    <source>
        <dbReference type="ARBA" id="ARBA00023235"/>
    </source>
</evidence>
<dbReference type="InterPro" id="IPR001653">
    <property type="entry name" value="DAP_epimerase_DapF"/>
</dbReference>
<dbReference type="PANTHER" id="PTHR31689:SF0">
    <property type="entry name" value="DIAMINOPIMELATE EPIMERASE"/>
    <property type="match status" value="1"/>
</dbReference>
<dbReference type="GO" id="GO:0008837">
    <property type="term" value="F:diaminopimelate epimerase activity"/>
    <property type="evidence" value="ECO:0007669"/>
    <property type="project" value="InterPro"/>
</dbReference>
<evidence type="ECO:0000256" key="1">
    <source>
        <dbReference type="ARBA" id="ARBA00010219"/>
    </source>
</evidence>
<reference evidence="3 4" key="1">
    <citation type="submission" date="2018-10" db="EMBL/GenBank/DDBJ databases">
        <title>Xanthobacter tagetidis genome sequencing and assembly.</title>
        <authorList>
            <person name="Maclea K.S."/>
            <person name="Goen A.E."/>
            <person name="Fatima S.A."/>
        </authorList>
    </citation>
    <scope>NUCLEOTIDE SEQUENCE [LARGE SCALE GENOMIC DNA]</scope>
    <source>
        <strain evidence="3 4">ATCC 700314</strain>
    </source>
</reference>
<dbReference type="Pfam" id="PF01678">
    <property type="entry name" value="DAP_epimerase"/>
    <property type="match status" value="2"/>
</dbReference>
<evidence type="ECO:0000313" key="4">
    <source>
        <dbReference type="Proteomes" id="UP000269692"/>
    </source>
</evidence>
<dbReference type="GO" id="GO:0005829">
    <property type="term" value="C:cytosol"/>
    <property type="evidence" value="ECO:0007669"/>
    <property type="project" value="TreeGrafter"/>
</dbReference>
<keyword evidence="4" id="KW-1185">Reference proteome</keyword>
<organism evidence="3 4">
    <name type="scientific">Xanthobacter tagetidis</name>
    <dbReference type="NCBI Taxonomy" id="60216"/>
    <lineage>
        <taxon>Bacteria</taxon>
        <taxon>Pseudomonadati</taxon>
        <taxon>Pseudomonadota</taxon>
        <taxon>Alphaproteobacteria</taxon>
        <taxon>Hyphomicrobiales</taxon>
        <taxon>Xanthobacteraceae</taxon>
        <taxon>Xanthobacter</taxon>
    </lineage>
</organism>
<dbReference type="GO" id="GO:0009089">
    <property type="term" value="P:lysine biosynthetic process via diaminopimelate"/>
    <property type="evidence" value="ECO:0007669"/>
    <property type="project" value="InterPro"/>
</dbReference>
<dbReference type="RefSeq" id="WP_121623411.1">
    <property type="nucleotide sequence ID" value="NZ_JACIIW010000001.1"/>
</dbReference>
<dbReference type="AlphaFoldDB" id="A0A3L7AF79"/>
<comment type="similarity">
    <text evidence="1">Belongs to the diaminopimelate epimerase family.</text>
</comment>